<evidence type="ECO:0000313" key="2">
    <source>
        <dbReference type="EMBL" id="CAH0370649.1"/>
    </source>
</evidence>
<sequence>MRRVARAALPALASAFVAPTAQLKRKMSALTVTIGTHSGTFQADEALGVWLLRQLPQYATAPLTRSRDQSTLDALTIVIDVGGSYDHAKLRYDHHQRGFFETIDGKVGEAQGPSEATGRFKTKLSASGLVYKHYGRDIIKVLHPSIEQNALEWCYGQHYKTFMEALDAIDNGIEIAPETLYSDGSSLPARVHRLNRPWNAPPDVEQNDENARFEGAVMLCGIEFGDALAHTITVEWPARALVQKALSDCGQVDASMKIIALESGGCPWRTHLYELEKEAGIGDRTKFVLYPDGKGLWRVQAVTVEGTLFQNRLSLPEPWRGLRGSDLDAVAGIEGCGFCHATGFIGGHKTREGALAMARKALL</sequence>
<organism evidence="2 3">
    <name type="scientific">Pelagomonas calceolata</name>
    <dbReference type="NCBI Taxonomy" id="35677"/>
    <lineage>
        <taxon>Eukaryota</taxon>
        <taxon>Sar</taxon>
        <taxon>Stramenopiles</taxon>
        <taxon>Ochrophyta</taxon>
        <taxon>Pelagophyceae</taxon>
        <taxon>Pelagomonadales</taxon>
        <taxon>Pelagomonadaceae</taxon>
        <taxon>Pelagomonas</taxon>
    </lineage>
</organism>
<proteinExistence type="inferred from homology"/>
<dbReference type="PANTHER" id="PTHR11215">
    <property type="entry name" value="METAL DEPENDENT HYDROLASE - RELATED"/>
    <property type="match status" value="1"/>
</dbReference>
<evidence type="ECO:0000256" key="1">
    <source>
        <dbReference type="ARBA" id="ARBA00010105"/>
    </source>
</evidence>
<protein>
    <submittedName>
        <fullName evidence="2">Uncharacterized protein</fullName>
    </submittedName>
</protein>
<dbReference type="EMBL" id="CAKKNE010000003">
    <property type="protein sequence ID" value="CAH0370649.1"/>
    <property type="molecule type" value="Genomic_DNA"/>
</dbReference>
<dbReference type="GO" id="GO:0005737">
    <property type="term" value="C:cytoplasm"/>
    <property type="evidence" value="ECO:0007669"/>
    <property type="project" value="TreeGrafter"/>
</dbReference>
<reference evidence="2" key="1">
    <citation type="submission" date="2021-11" db="EMBL/GenBank/DDBJ databases">
        <authorList>
            <consortium name="Genoscope - CEA"/>
            <person name="William W."/>
        </authorList>
    </citation>
    <scope>NUCLEOTIDE SEQUENCE</scope>
</reference>
<dbReference type="AlphaFoldDB" id="A0A8J2SNJ8"/>
<dbReference type="PANTHER" id="PTHR11215:SF1">
    <property type="entry name" value="MYG1 EXONUCLEASE"/>
    <property type="match status" value="1"/>
</dbReference>
<name>A0A8J2SNJ8_9STRA</name>
<keyword evidence="3" id="KW-1185">Reference proteome</keyword>
<accession>A0A8J2SNJ8</accession>
<dbReference type="GO" id="GO:0005634">
    <property type="term" value="C:nucleus"/>
    <property type="evidence" value="ECO:0007669"/>
    <property type="project" value="TreeGrafter"/>
</dbReference>
<comment type="caution">
    <text evidence="2">The sequence shown here is derived from an EMBL/GenBank/DDBJ whole genome shotgun (WGS) entry which is preliminary data.</text>
</comment>
<gene>
    <name evidence="2" type="ORF">PECAL_3P05450</name>
</gene>
<dbReference type="OrthoDB" id="10265310at2759"/>
<comment type="similarity">
    <text evidence="1">Belongs to the MYG1 family.</text>
</comment>
<dbReference type="Proteomes" id="UP000789595">
    <property type="component" value="Unassembled WGS sequence"/>
</dbReference>
<dbReference type="InterPro" id="IPR003226">
    <property type="entry name" value="MYG1_exonuclease"/>
</dbReference>
<dbReference type="Pfam" id="PF03690">
    <property type="entry name" value="MYG1_exonuc"/>
    <property type="match status" value="1"/>
</dbReference>
<evidence type="ECO:0000313" key="3">
    <source>
        <dbReference type="Proteomes" id="UP000789595"/>
    </source>
</evidence>